<proteinExistence type="inferred from homology"/>
<dbReference type="InterPro" id="IPR037004">
    <property type="entry name" value="Exonuc_VII_ssu_sf"/>
</dbReference>
<dbReference type="Proteomes" id="UP000242660">
    <property type="component" value="Unassembled WGS sequence"/>
</dbReference>
<dbReference type="RefSeq" id="WP_106182212.1">
    <property type="nucleotide sequence ID" value="NZ_MUHY01000001.1"/>
</dbReference>
<keyword evidence="4 6" id="KW-0378">Hydrolase</keyword>
<comment type="similarity">
    <text evidence="1 6">Belongs to the XseB family.</text>
</comment>
<gene>
    <name evidence="6 7" type="primary">xseB</name>
    <name evidence="7" type="ORF">BZL35_00317</name>
</gene>
<name>A0ABX5FEF6_9BURK</name>
<dbReference type="SUPFAM" id="SSF116842">
    <property type="entry name" value="XseB-like"/>
    <property type="match status" value="1"/>
</dbReference>
<keyword evidence="8" id="KW-1185">Reference proteome</keyword>
<comment type="catalytic activity">
    <reaction evidence="6">
        <text>Exonucleolytic cleavage in either 5'- to 3'- or 3'- to 5'-direction to yield nucleoside 5'-phosphates.</text>
        <dbReference type="EC" id="3.1.11.6"/>
    </reaction>
</comment>
<dbReference type="Pfam" id="PF02609">
    <property type="entry name" value="Exonuc_VII_S"/>
    <property type="match status" value="1"/>
</dbReference>
<comment type="subcellular location">
    <subcellularLocation>
        <location evidence="6">Cytoplasm</location>
    </subcellularLocation>
</comment>
<comment type="subunit">
    <text evidence="6">Heterooligomer composed of large and small subunits.</text>
</comment>
<evidence type="ECO:0000256" key="2">
    <source>
        <dbReference type="ARBA" id="ARBA00022490"/>
    </source>
</evidence>
<dbReference type="Gene3D" id="1.10.287.1040">
    <property type="entry name" value="Exonuclease VII, small subunit"/>
    <property type="match status" value="1"/>
</dbReference>
<dbReference type="EC" id="3.1.11.6" evidence="6"/>
<organism evidence="7 8">
    <name type="scientific">Candidatus Pandoraea novymonadis</name>
    <dbReference type="NCBI Taxonomy" id="1808959"/>
    <lineage>
        <taxon>Bacteria</taxon>
        <taxon>Pseudomonadati</taxon>
        <taxon>Pseudomonadota</taxon>
        <taxon>Betaproteobacteria</taxon>
        <taxon>Burkholderiales</taxon>
        <taxon>Burkholderiaceae</taxon>
        <taxon>Pandoraea</taxon>
    </lineage>
</organism>
<evidence type="ECO:0000313" key="7">
    <source>
        <dbReference type="EMBL" id="PSB92090.1"/>
    </source>
</evidence>
<evidence type="ECO:0000256" key="5">
    <source>
        <dbReference type="ARBA" id="ARBA00022839"/>
    </source>
</evidence>
<keyword evidence="3 6" id="KW-0540">Nuclease</keyword>
<evidence type="ECO:0000256" key="6">
    <source>
        <dbReference type="HAMAP-Rule" id="MF_00337"/>
    </source>
</evidence>
<protein>
    <recommendedName>
        <fullName evidence="6">Exodeoxyribonuclease 7 small subunit</fullName>
        <ecNumber evidence="6">3.1.11.6</ecNumber>
    </recommendedName>
    <alternativeName>
        <fullName evidence="6">Exodeoxyribonuclease VII small subunit</fullName>
        <shortName evidence="6">Exonuclease VII small subunit</shortName>
    </alternativeName>
</protein>
<evidence type="ECO:0000256" key="3">
    <source>
        <dbReference type="ARBA" id="ARBA00022722"/>
    </source>
</evidence>
<dbReference type="PANTHER" id="PTHR34137">
    <property type="entry name" value="EXODEOXYRIBONUCLEASE 7 SMALL SUBUNIT"/>
    <property type="match status" value="1"/>
</dbReference>
<evidence type="ECO:0000256" key="4">
    <source>
        <dbReference type="ARBA" id="ARBA00022801"/>
    </source>
</evidence>
<evidence type="ECO:0000256" key="1">
    <source>
        <dbReference type="ARBA" id="ARBA00009998"/>
    </source>
</evidence>
<comment type="function">
    <text evidence="6">Bidirectionally degrades single-stranded DNA into large acid-insoluble oligonucleotides, which are then degraded further into small acid-soluble oligonucleotides.</text>
</comment>
<sequence length="87" mass="9846">MVKTSKIKVLATEKVGLPSNYETALAELELLIGRMEGDELGIEELLDAYRRGVLLVKYCQELLEKVEQQVKVLEGETLRPLTLSRDE</sequence>
<dbReference type="NCBIfam" id="NF002141">
    <property type="entry name" value="PRK00977.1-5"/>
    <property type="match status" value="1"/>
</dbReference>
<keyword evidence="2 6" id="KW-0963">Cytoplasm</keyword>
<dbReference type="PANTHER" id="PTHR34137:SF1">
    <property type="entry name" value="EXODEOXYRIBONUCLEASE 7 SMALL SUBUNIT"/>
    <property type="match status" value="1"/>
</dbReference>
<dbReference type="NCBIfam" id="TIGR01280">
    <property type="entry name" value="xseB"/>
    <property type="match status" value="1"/>
</dbReference>
<keyword evidence="5 6" id="KW-0269">Exonuclease</keyword>
<accession>A0ABX5FEF6</accession>
<dbReference type="InterPro" id="IPR003761">
    <property type="entry name" value="Exonuc_VII_S"/>
</dbReference>
<comment type="caution">
    <text evidence="7">The sequence shown here is derived from an EMBL/GenBank/DDBJ whole genome shotgun (WGS) entry which is preliminary data.</text>
</comment>
<dbReference type="EMBL" id="MUHY01000001">
    <property type="protein sequence ID" value="PSB92090.1"/>
    <property type="molecule type" value="Genomic_DNA"/>
</dbReference>
<reference evidence="7 8" key="1">
    <citation type="journal article" date="2017" name="Front. Microbiol.">
        <title>Genome of Ca. Pandoraea novymonadis, an Endosymbiotic Bacterium of the Trypanosomatid Novymonas esmeraldas.</title>
        <authorList>
            <person name="Kostygov A.Y."/>
            <person name="Butenko A."/>
            <person name="Nenarokova A."/>
            <person name="Tashyreva D."/>
            <person name="Flegontov P."/>
            <person name="Lukes J."/>
            <person name="Yurchenko V."/>
        </authorList>
    </citation>
    <scope>NUCLEOTIDE SEQUENCE [LARGE SCALE GENOMIC DNA]</scope>
    <source>
        <strain evidence="7 8">E262</strain>
    </source>
</reference>
<dbReference type="HAMAP" id="MF_00337">
    <property type="entry name" value="Exonuc_7_S"/>
    <property type="match status" value="1"/>
</dbReference>
<evidence type="ECO:0000313" key="8">
    <source>
        <dbReference type="Proteomes" id="UP000242660"/>
    </source>
</evidence>